<proteinExistence type="predicted"/>
<name>A0A6M3ISA0_9ZZZZ</name>
<organism evidence="1">
    <name type="scientific">viral metagenome</name>
    <dbReference type="NCBI Taxonomy" id="1070528"/>
    <lineage>
        <taxon>unclassified sequences</taxon>
        <taxon>metagenomes</taxon>
        <taxon>organismal metagenomes</taxon>
    </lineage>
</organism>
<accession>A0A6M3ISA0</accession>
<dbReference type="EMBL" id="MT141399">
    <property type="protein sequence ID" value="QJA60184.1"/>
    <property type="molecule type" value="Genomic_DNA"/>
</dbReference>
<reference evidence="1" key="1">
    <citation type="submission" date="2020-03" db="EMBL/GenBank/DDBJ databases">
        <title>The deep terrestrial virosphere.</title>
        <authorList>
            <person name="Holmfeldt K."/>
            <person name="Nilsson E."/>
            <person name="Simone D."/>
            <person name="Lopez-Fernandez M."/>
            <person name="Wu X."/>
            <person name="de Brujin I."/>
            <person name="Lundin D."/>
            <person name="Andersson A."/>
            <person name="Bertilsson S."/>
            <person name="Dopson M."/>
        </authorList>
    </citation>
    <scope>NUCLEOTIDE SEQUENCE</scope>
    <source>
        <strain evidence="2">MM415A02103</strain>
        <strain evidence="1">MM415B01169</strain>
    </source>
</reference>
<protein>
    <submittedName>
        <fullName evidence="1">Uncharacterized protein</fullName>
    </submittedName>
</protein>
<dbReference type="AlphaFoldDB" id="A0A6M3ISA0"/>
<evidence type="ECO:0000313" key="2">
    <source>
        <dbReference type="EMBL" id="QJA74103.1"/>
    </source>
</evidence>
<dbReference type="EMBL" id="MT142074">
    <property type="protein sequence ID" value="QJA74103.1"/>
    <property type="molecule type" value="Genomic_DNA"/>
</dbReference>
<evidence type="ECO:0000313" key="1">
    <source>
        <dbReference type="EMBL" id="QJA60184.1"/>
    </source>
</evidence>
<sequence>MAKIKKLEVLKEKDLTFMGNILEGSSVVKPGKIDEIITKLNEVIERLT</sequence>
<gene>
    <name evidence="2" type="ORF">MM415A02103_0014</name>
    <name evidence="1" type="ORF">MM415B01169_0017</name>
</gene>